<reference evidence="6" key="1">
    <citation type="submission" date="2020-06" db="EMBL/GenBank/DDBJ databases">
        <title>WGS assembly of Ceratodon purpureus strain R40.</title>
        <authorList>
            <person name="Carey S.B."/>
            <person name="Jenkins J."/>
            <person name="Shu S."/>
            <person name="Lovell J.T."/>
            <person name="Sreedasyam A."/>
            <person name="Maumus F."/>
            <person name="Tiley G.P."/>
            <person name="Fernandez-Pozo N."/>
            <person name="Barry K."/>
            <person name="Chen C."/>
            <person name="Wang M."/>
            <person name="Lipzen A."/>
            <person name="Daum C."/>
            <person name="Saski C.A."/>
            <person name="Payton A.C."/>
            <person name="Mcbreen J.C."/>
            <person name="Conrad R.E."/>
            <person name="Kollar L.M."/>
            <person name="Olsson S."/>
            <person name="Huttunen S."/>
            <person name="Landis J.B."/>
            <person name="Wickett N.J."/>
            <person name="Johnson M.G."/>
            <person name="Rensing S.A."/>
            <person name="Grimwood J."/>
            <person name="Schmutz J."/>
            <person name="Mcdaniel S.F."/>
        </authorList>
    </citation>
    <scope>NUCLEOTIDE SEQUENCE</scope>
    <source>
        <strain evidence="6">R40</strain>
    </source>
</reference>
<proteinExistence type="inferred from homology"/>
<name>A0A8T0HMT7_CERPU</name>
<dbReference type="FunFam" id="2.30.29.30:FF:000159">
    <property type="entry name" value="mRNA-decapping enzyme-like protein"/>
    <property type="match status" value="1"/>
</dbReference>
<evidence type="ECO:0008006" key="8">
    <source>
        <dbReference type="Google" id="ProtNLM"/>
    </source>
</evidence>
<dbReference type="PANTHER" id="PTHR16290">
    <property type="entry name" value="TRANSCRIPTION FACTOR SMIF DECAPPING ENZYME DCP1"/>
    <property type="match status" value="1"/>
</dbReference>
<dbReference type="Gene3D" id="2.30.29.30">
    <property type="entry name" value="Pleckstrin-homology domain (PH domain)/Phosphotyrosine-binding domain (PTB)"/>
    <property type="match status" value="1"/>
</dbReference>
<evidence type="ECO:0000313" key="6">
    <source>
        <dbReference type="EMBL" id="KAG0572200.1"/>
    </source>
</evidence>
<dbReference type="Pfam" id="PF06058">
    <property type="entry name" value="DCP1"/>
    <property type="match status" value="1"/>
</dbReference>
<dbReference type="GO" id="GO:0006397">
    <property type="term" value="P:mRNA processing"/>
    <property type="evidence" value="ECO:0007669"/>
    <property type="project" value="UniProtKB-KW"/>
</dbReference>
<dbReference type="InterPro" id="IPR010334">
    <property type="entry name" value="Dcp1"/>
</dbReference>
<comment type="subcellular location">
    <subcellularLocation>
        <location evidence="1">Cytoplasm</location>
    </subcellularLocation>
</comment>
<dbReference type="GO" id="GO:0000290">
    <property type="term" value="P:deadenylation-dependent decapping of nuclear-transcribed mRNA"/>
    <property type="evidence" value="ECO:0007669"/>
    <property type="project" value="InterPro"/>
</dbReference>
<dbReference type="InterPro" id="IPR011993">
    <property type="entry name" value="PH-like_dom_sf"/>
</dbReference>
<evidence type="ECO:0000256" key="3">
    <source>
        <dbReference type="ARBA" id="ARBA00022490"/>
    </source>
</evidence>
<evidence type="ECO:0000256" key="5">
    <source>
        <dbReference type="SAM" id="MobiDB-lite"/>
    </source>
</evidence>
<dbReference type="GO" id="GO:0003729">
    <property type="term" value="F:mRNA binding"/>
    <property type="evidence" value="ECO:0007669"/>
    <property type="project" value="TreeGrafter"/>
</dbReference>
<dbReference type="AlphaFoldDB" id="A0A8T0HMT7"/>
<organism evidence="6 7">
    <name type="scientific">Ceratodon purpureus</name>
    <name type="common">Fire moss</name>
    <name type="synonym">Dicranum purpureum</name>
    <dbReference type="NCBI Taxonomy" id="3225"/>
    <lineage>
        <taxon>Eukaryota</taxon>
        <taxon>Viridiplantae</taxon>
        <taxon>Streptophyta</taxon>
        <taxon>Embryophyta</taxon>
        <taxon>Bryophyta</taxon>
        <taxon>Bryophytina</taxon>
        <taxon>Bryopsida</taxon>
        <taxon>Dicranidae</taxon>
        <taxon>Pseudoditrichales</taxon>
        <taxon>Ditrichaceae</taxon>
        <taxon>Ceratodon</taxon>
    </lineage>
</organism>
<feature type="region of interest" description="Disordered" evidence="5">
    <location>
        <begin position="165"/>
        <end position="185"/>
    </location>
</feature>
<evidence type="ECO:0000313" key="7">
    <source>
        <dbReference type="Proteomes" id="UP000822688"/>
    </source>
</evidence>
<keyword evidence="4" id="KW-0507">mRNA processing</keyword>
<keyword evidence="3" id="KW-0963">Cytoplasm</keyword>
<dbReference type="CDD" id="cd09804">
    <property type="entry name" value="Dcp1"/>
    <property type="match status" value="1"/>
</dbReference>
<evidence type="ECO:0000256" key="1">
    <source>
        <dbReference type="ARBA" id="ARBA00004496"/>
    </source>
</evidence>
<dbReference type="Proteomes" id="UP000822688">
    <property type="component" value="Chromosome V"/>
</dbReference>
<dbReference type="GO" id="GO:0031087">
    <property type="term" value="P:deadenylation-independent decapping of nuclear-transcribed mRNA"/>
    <property type="evidence" value="ECO:0007669"/>
    <property type="project" value="TreeGrafter"/>
</dbReference>
<dbReference type="EMBL" id="CM026426">
    <property type="protein sequence ID" value="KAG0572200.1"/>
    <property type="molecule type" value="Genomic_DNA"/>
</dbReference>
<evidence type="ECO:0000256" key="2">
    <source>
        <dbReference type="ARBA" id="ARBA00008778"/>
    </source>
</evidence>
<dbReference type="GO" id="GO:0000932">
    <property type="term" value="C:P-body"/>
    <property type="evidence" value="ECO:0007669"/>
    <property type="project" value="TreeGrafter"/>
</dbReference>
<keyword evidence="7" id="KW-1185">Reference proteome</keyword>
<dbReference type="SUPFAM" id="SSF50729">
    <property type="entry name" value="PH domain-like"/>
    <property type="match status" value="1"/>
</dbReference>
<gene>
    <name evidence="6" type="ORF">KC19_VG075600</name>
</gene>
<sequence length="360" mass="39801">MAQNGKPLPPQLDQNSTKELNLTVLQRMDRHVEDILTTAAHVTFYQFDVDASQWSRKDVEGSLFVVKRRTPPRFQFIVMNRRSTDNLVENLLGDFEYEVQSPYLLYRNATQEVNGIWFYNSRECEDVANLFQRILNAFSKPPPKPRLISSSSEFLELEAVPSASHLEGPLERGPIASSTSPELNQEEPLERFFQNTVRISTPDVIPPTASRSPTTHSVQSRTVMTASPTLAPMPMPSIISPTTTALPLNTSLAPALALDISDIAPAVRATLIKPSFFVPPPLTSAPAAPLVPSTTSMQPSHGAPLLQPFPPPNPPLSLAPAMQHSGPITKEGVRDALSRLVKNDNFIDMVYREMTNSHSF</sequence>
<comment type="similarity">
    <text evidence="2">Belongs to the DCP1 family.</text>
</comment>
<comment type="caution">
    <text evidence="6">The sequence shown here is derived from an EMBL/GenBank/DDBJ whole genome shotgun (WGS) entry which is preliminary data.</text>
</comment>
<accession>A0A8T0HMT7</accession>
<protein>
    <recommendedName>
        <fullName evidence="8">mRNA-decapping enzyme-like protein</fullName>
    </recommendedName>
</protein>
<dbReference type="PANTHER" id="PTHR16290:SF0">
    <property type="entry name" value="DECAPPING PROTEIN 1, ISOFORM A"/>
    <property type="match status" value="1"/>
</dbReference>
<evidence type="ECO:0000256" key="4">
    <source>
        <dbReference type="ARBA" id="ARBA00022664"/>
    </source>
</evidence>
<dbReference type="GO" id="GO:0008047">
    <property type="term" value="F:enzyme activator activity"/>
    <property type="evidence" value="ECO:0007669"/>
    <property type="project" value="InterPro"/>
</dbReference>